<feature type="active site" evidence="14">
    <location>
        <position position="112"/>
    </location>
</feature>
<keyword evidence="14" id="KW-0963">Cytoplasm</keyword>
<dbReference type="CDD" id="cd00830">
    <property type="entry name" value="KAS_III"/>
    <property type="match status" value="1"/>
</dbReference>
<evidence type="ECO:0000313" key="17">
    <source>
        <dbReference type="EMBL" id="RKD34759.1"/>
    </source>
</evidence>
<dbReference type="Pfam" id="PF08545">
    <property type="entry name" value="ACP_syn_III"/>
    <property type="match status" value="1"/>
</dbReference>
<dbReference type="Gene3D" id="3.40.47.10">
    <property type="match status" value="1"/>
</dbReference>
<evidence type="ECO:0000256" key="7">
    <source>
        <dbReference type="ARBA" id="ARBA00023160"/>
    </source>
</evidence>
<feature type="active site" evidence="14">
    <location>
        <position position="282"/>
    </location>
</feature>
<dbReference type="SUPFAM" id="SSF53901">
    <property type="entry name" value="Thiolase-like"/>
    <property type="match status" value="1"/>
</dbReference>
<dbReference type="EC" id="2.3.1.180" evidence="14"/>
<feature type="active site" evidence="14">
    <location>
        <position position="252"/>
    </location>
</feature>
<keyword evidence="6 14" id="KW-0443">Lipid metabolism</keyword>
<dbReference type="EMBL" id="MCIB01000001">
    <property type="protein sequence ID" value="RKD34759.1"/>
    <property type="molecule type" value="Genomic_DNA"/>
</dbReference>
<dbReference type="FunFam" id="3.40.47.10:FF:000004">
    <property type="entry name" value="3-oxoacyl-[acyl-carrier-protein] synthase 3"/>
    <property type="match status" value="1"/>
</dbReference>
<evidence type="ECO:0000313" key="18">
    <source>
        <dbReference type="Proteomes" id="UP000284177"/>
    </source>
</evidence>
<comment type="domain">
    <text evidence="14">The last Arg residue of the ACP-binding site is essential for the weak association between ACP/AcpP and FabH.</text>
</comment>
<proteinExistence type="inferred from homology"/>
<dbReference type="Pfam" id="PF08541">
    <property type="entry name" value="ACP_syn_III_C"/>
    <property type="match status" value="1"/>
</dbReference>
<evidence type="ECO:0000256" key="2">
    <source>
        <dbReference type="ARBA" id="ARBA00008642"/>
    </source>
</evidence>
<gene>
    <name evidence="14" type="primary">fabH</name>
    <name evidence="17" type="ORF">BET03_00770</name>
</gene>
<evidence type="ECO:0000256" key="3">
    <source>
        <dbReference type="ARBA" id="ARBA00022516"/>
    </source>
</evidence>
<dbReference type="HAMAP" id="MF_01815">
    <property type="entry name" value="FabH"/>
    <property type="match status" value="1"/>
</dbReference>
<evidence type="ECO:0000256" key="14">
    <source>
        <dbReference type="HAMAP-Rule" id="MF_01815"/>
    </source>
</evidence>
<evidence type="ECO:0000259" key="15">
    <source>
        <dbReference type="Pfam" id="PF08541"/>
    </source>
</evidence>
<dbReference type="GO" id="GO:0005737">
    <property type="term" value="C:cytoplasm"/>
    <property type="evidence" value="ECO:0007669"/>
    <property type="project" value="UniProtKB-SubCell"/>
</dbReference>
<dbReference type="NCBIfam" id="NF006829">
    <property type="entry name" value="PRK09352.1"/>
    <property type="match status" value="1"/>
</dbReference>
<dbReference type="UniPathway" id="UPA00094"/>
<dbReference type="PANTHER" id="PTHR43091:SF1">
    <property type="entry name" value="BETA-KETOACYL-[ACYL-CARRIER-PROTEIN] SYNTHASE III, CHLOROPLASTIC"/>
    <property type="match status" value="1"/>
</dbReference>
<accession>A0A419TB96</accession>
<dbReference type="AlphaFoldDB" id="A0A419TB96"/>
<sequence>MGVGIIGTGSFVPDKILTNFDLEKIVDTSDEWIRTRTGIRERRILEEDKATSYMATEAAKRAIENAGINAEDIDLIMVATVTPDMAFPSTACIVQDNLDCKNAAAFDLEAGCSGFLYGLSLAYSQVKAGLSNNVLLIGAETLSRIINWKDRSTCVLFGDGAGAAVISRVPNEKGILAIDLGADGSGKEYLTQPAGGSKMPATKESIDNELHYINMEGNEVFKFAVRTMKKASVKVIQKSGLDIEDIDFLIPHQANIRIIEAARKRLKLDEDRVYVNLDKYGNMSAASIPVALDEANRKNKIKDGDNIVLVGFGAGLTWGSCVIKWHK</sequence>
<comment type="catalytic activity">
    <reaction evidence="11">
        <text>(2S)-2-methylbutanoyl-CoA + malonyl-[ACP] + H(+) = (4S)-4-methyl-3-oxohexanoyl-[ACP] + CO2 + CoA</text>
        <dbReference type="Rhea" id="RHEA:42276"/>
        <dbReference type="Rhea" id="RHEA-COMP:9623"/>
        <dbReference type="Rhea" id="RHEA-COMP:17148"/>
        <dbReference type="ChEBI" id="CHEBI:15378"/>
        <dbReference type="ChEBI" id="CHEBI:16526"/>
        <dbReference type="ChEBI" id="CHEBI:57287"/>
        <dbReference type="ChEBI" id="CHEBI:78449"/>
        <dbReference type="ChEBI" id="CHEBI:88166"/>
        <dbReference type="ChEBI" id="CHEBI:167462"/>
        <dbReference type="EC" id="2.3.1.300"/>
    </reaction>
    <physiologicalReaction direction="left-to-right" evidence="11">
        <dbReference type="Rhea" id="RHEA:42277"/>
    </physiologicalReaction>
</comment>
<evidence type="ECO:0000256" key="11">
    <source>
        <dbReference type="ARBA" id="ARBA00052407"/>
    </source>
</evidence>
<comment type="subcellular location">
    <subcellularLocation>
        <location evidence="14">Cytoplasm</location>
    </subcellularLocation>
</comment>
<evidence type="ECO:0000256" key="5">
    <source>
        <dbReference type="ARBA" id="ARBA00022832"/>
    </source>
</evidence>
<dbReference type="InterPro" id="IPR013747">
    <property type="entry name" value="ACP_syn_III_C"/>
</dbReference>
<dbReference type="Proteomes" id="UP000284177">
    <property type="component" value="Unassembled WGS sequence"/>
</dbReference>
<keyword evidence="5 14" id="KW-0276">Fatty acid metabolism</keyword>
<keyword evidence="3 14" id="KW-0444">Lipid biosynthesis</keyword>
<comment type="catalytic activity">
    <reaction evidence="12">
        <text>2-methylpropanoyl-CoA + malonyl-[ACP] + H(+) = 4-methyl-3-oxopentanoyl-[ACP] + CO2 + CoA</text>
        <dbReference type="Rhea" id="RHEA:42268"/>
        <dbReference type="Rhea" id="RHEA-COMP:9623"/>
        <dbReference type="Rhea" id="RHEA-COMP:9940"/>
        <dbReference type="ChEBI" id="CHEBI:15378"/>
        <dbReference type="ChEBI" id="CHEBI:16526"/>
        <dbReference type="ChEBI" id="CHEBI:57287"/>
        <dbReference type="ChEBI" id="CHEBI:57338"/>
        <dbReference type="ChEBI" id="CHEBI:78449"/>
        <dbReference type="ChEBI" id="CHEBI:78820"/>
        <dbReference type="EC" id="2.3.1.300"/>
    </reaction>
    <physiologicalReaction direction="left-to-right" evidence="12">
        <dbReference type="Rhea" id="RHEA:42269"/>
    </physiologicalReaction>
</comment>
<dbReference type="NCBIfam" id="TIGR00747">
    <property type="entry name" value="fabH"/>
    <property type="match status" value="1"/>
</dbReference>
<dbReference type="InterPro" id="IPR013751">
    <property type="entry name" value="ACP_syn_III_N"/>
</dbReference>
<evidence type="ECO:0000256" key="4">
    <source>
        <dbReference type="ARBA" id="ARBA00022679"/>
    </source>
</evidence>
<dbReference type="InterPro" id="IPR016039">
    <property type="entry name" value="Thiolase-like"/>
</dbReference>
<evidence type="ECO:0000256" key="13">
    <source>
        <dbReference type="ARBA" id="ARBA00052985"/>
    </source>
</evidence>
<keyword evidence="8 14" id="KW-0511">Multifunctional enzyme</keyword>
<comment type="caution">
    <text evidence="17">The sequence shown here is derived from an EMBL/GenBank/DDBJ whole genome shotgun (WGS) entry which is preliminary data.</text>
</comment>
<evidence type="ECO:0000256" key="9">
    <source>
        <dbReference type="ARBA" id="ARBA00023315"/>
    </source>
</evidence>
<comment type="function">
    <text evidence="14">Catalyzes the condensation reaction of fatty acid synthesis by the addition to an acyl acceptor of two carbons from malonyl-ACP. Catalyzes the first condensation reaction which initiates fatty acid synthesis and may therefore play a role in governing the total rate of fatty acid production. Possesses both acetoacetyl-ACP synthase and acetyl transacylase activities. Its substrate specificity determines the biosynthesis of branched-chain and/or straight-chain of fatty acids.</text>
</comment>
<organism evidence="17 18">
    <name type="scientific">Thermohalobacter berrensis</name>
    <dbReference type="NCBI Taxonomy" id="99594"/>
    <lineage>
        <taxon>Bacteria</taxon>
        <taxon>Bacillati</taxon>
        <taxon>Bacillota</taxon>
        <taxon>Tissierellia</taxon>
        <taxon>Tissierellales</taxon>
        <taxon>Thermohalobacteraceae</taxon>
        <taxon>Thermohalobacter</taxon>
    </lineage>
</organism>
<comment type="catalytic activity">
    <reaction evidence="13">
        <text>3-methylbutanoyl-CoA + malonyl-[ACP] + H(+) = 5-methyl-3-oxohexanoyl-[ACP] + CO2 + CoA</text>
        <dbReference type="Rhea" id="RHEA:42272"/>
        <dbReference type="Rhea" id="RHEA-COMP:9623"/>
        <dbReference type="Rhea" id="RHEA-COMP:9941"/>
        <dbReference type="ChEBI" id="CHEBI:15378"/>
        <dbReference type="ChEBI" id="CHEBI:16526"/>
        <dbReference type="ChEBI" id="CHEBI:57287"/>
        <dbReference type="ChEBI" id="CHEBI:57345"/>
        <dbReference type="ChEBI" id="CHEBI:78449"/>
        <dbReference type="ChEBI" id="CHEBI:78822"/>
        <dbReference type="EC" id="2.3.1.300"/>
    </reaction>
    <physiologicalReaction direction="left-to-right" evidence="13">
        <dbReference type="Rhea" id="RHEA:42273"/>
    </physiologicalReaction>
</comment>
<evidence type="ECO:0000256" key="6">
    <source>
        <dbReference type="ARBA" id="ARBA00023098"/>
    </source>
</evidence>
<reference evidence="17 18" key="1">
    <citation type="submission" date="2016-08" db="EMBL/GenBank/DDBJ databases">
        <title>Novel Firmicutes and Novel Genomes.</title>
        <authorList>
            <person name="Poppleton D.I."/>
            <person name="Gribaldo S."/>
        </authorList>
    </citation>
    <scope>NUCLEOTIDE SEQUENCE [LARGE SCALE GENOMIC DNA]</scope>
    <source>
        <strain evidence="17 18">CTT3</strain>
    </source>
</reference>
<comment type="similarity">
    <text evidence="2 14">Belongs to the thiolase-like superfamily. FabH family.</text>
</comment>
<evidence type="ECO:0000256" key="8">
    <source>
        <dbReference type="ARBA" id="ARBA00023268"/>
    </source>
</evidence>
<protein>
    <recommendedName>
        <fullName evidence="14">Beta-ketoacyl-[acyl-carrier-protein] synthase III</fullName>
        <shortName evidence="14">Beta-ketoacyl-ACP synthase III</shortName>
        <shortName evidence="14">KAS III</shortName>
        <ecNumber evidence="14">2.3.1.180</ecNumber>
    </recommendedName>
    <alternativeName>
        <fullName evidence="14">3-oxoacyl-[acyl-carrier-protein] synthase 3</fullName>
    </alternativeName>
    <alternativeName>
        <fullName evidence="14">3-oxoacyl-[acyl-carrier-protein] synthase III</fullName>
    </alternativeName>
</protein>
<evidence type="ECO:0000256" key="1">
    <source>
        <dbReference type="ARBA" id="ARBA00005194"/>
    </source>
</evidence>
<keyword evidence="7 14" id="KW-0275">Fatty acid biosynthesis</keyword>
<dbReference type="GO" id="GO:0006633">
    <property type="term" value="P:fatty acid biosynthetic process"/>
    <property type="evidence" value="ECO:0007669"/>
    <property type="project" value="UniProtKB-UniRule"/>
</dbReference>
<comment type="catalytic activity">
    <reaction evidence="10">
        <text>malonyl-[ACP] + acetyl-CoA + H(+) = 3-oxobutanoyl-[ACP] + CO2 + CoA</text>
        <dbReference type="Rhea" id="RHEA:12080"/>
        <dbReference type="Rhea" id="RHEA-COMP:9623"/>
        <dbReference type="Rhea" id="RHEA-COMP:9625"/>
        <dbReference type="ChEBI" id="CHEBI:15378"/>
        <dbReference type="ChEBI" id="CHEBI:16526"/>
        <dbReference type="ChEBI" id="CHEBI:57287"/>
        <dbReference type="ChEBI" id="CHEBI:57288"/>
        <dbReference type="ChEBI" id="CHEBI:78449"/>
        <dbReference type="ChEBI" id="CHEBI:78450"/>
        <dbReference type="EC" id="2.3.1.180"/>
    </reaction>
    <physiologicalReaction direction="left-to-right" evidence="10">
        <dbReference type="Rhea" id="RHEA:12081"/>
    </physiologicalReaction>
</comment>
<dbReference type="GO" id="GO:0033818">
    <property type="term" value="F:beta-ketoacyl-acyl-carrier-protein synthase III activity"/>
    <property type="evidence" value="ECO:0007669"/>
    <property type="project" value="UniProtKB-UniRule"/>
</dbReference>
<feature type="domain" description="Beta-ketoacyl-[acyl-carrier-protein] synthase III C-terminal" evidence="15">
    <location>
        <begin position="237"/>
        <end position="325"/>
    </location>
</feature>
<evidence type="ECO:0000259" key="16">
    <source>
        <dbReference type="Pfam" id="PF08545"/>
    </source>
</evidence>
<dbReference type="InterPro" id="IPR004655">
    <property type="entry name" value="FabH"/>
</dbReference>
<comment type="subunit">
    <text evidence="14">Homodimer.</text>
</comment>
<comment type="pathway">
    <text evidence="1 14">Lipid metabolism; fatty acid biosynthesis.</text>
</comment>
<dbReference type="PANTHER" id="PTHR43091">
    <property type="entry name" value="3-OXOACYL-[ACYL-CARRIER-PROTEIN] SYNTHASE"/>
    <property type="match status" value="1"/>
</dbReference>
<dbReference type="GO" id="GO:0004315">
    <property type="term" value="F:3-oxoacyl-[acyl-carrier-protein] synthase activity"/>
    <property type="evidence" value="ECO:0007669"/>
    <property type="project" value="InterPro"/>
</dbReference>
<keyword evidence="4 14" id="KW-0808">Transferase</keyword>
<feature type="domain" description="Beta-ketoacyl-[acyl-carrier-protein] synthase III N-terminal" evidence="16">
    <location>
        <begin position="106"/>
        <end position="184"/>
    </location>
</feature>
<keyword evidence="9 14" id="KW-0012">Acyltransferase</keyword>
<name>A0A419TB96_9FIRM</name>
<feature type="region of interest" description="ACP-binding" evidence="14">
    <location>
        <begin position="253"/>
        <end position="257"/>
    </location>
</feature>
<keyword evidence="18" id="KW-1185">Reference proteome</keyword>
<evidence type="ECO:0000256" key="12">
    <source>
        <dbReference type="ARBA" id="ARBA00052467"/>
    </source>
</evidence>
<evidence type="ECO:0000256" key="10">
    <source>
        <dbReference type="ARBA" id="ARBA00051096"/>
    </source>
</evidence>
<dbReference type="OrthoDB" id="9815506at2"/>